<feature type="domain" description="Bacterial sugar transferase" evidence="3">
    <location>
        <begin position="9"/>
        <end position="202"/>
    </location>
</feature>
<protein>
    <submittedName>
        <fullName evidence="4">Undecaprenyl-phosphate galactose phosphotransferase</fullName>
        <ecNumber evidence="4">2.7.8.6</ecNumber>
    </submittedName>
</protein>
<name>F0SZU7_SYNGF</name>
<dbReference type="KEGG" id="sgy:Sgly_2999"/>
<keyword evidence="5" id="KW-1185">Reference proteome</keyword>
<feature type="transmembrane region" description="Helical" evidence="2">
    <location>
        <begin position="12"/>
        <end position="35"/>
    </location>
</feature>
<reference evidence="5" key="2">
    <citation type="submission" date="2011-02" db="EMBL/GenBank/DDBJ databases">
        <title>The complete genome of Syntrophobotulus glycolicus DSM 8271.</title>
        <authorList>
            <person name="Lucas S."/>
            <person name="Copeland A."/>
            <person name="Lapidus A."/>
            <person name="Bruce D."/>
            <person name="Goodwin L."/>
            <person name="Pitluck S."/>
            <person name="Kyrpides N."/>
            <person name="Mavromatis K."/>
            <person name="Pagani I."/>
            <person name="Ivanova N."/>
            <person name="Mikhailova N."/>
            <person name="Chertkov O."/>
            <person name="Held B."/>
            <person name="Detter J.C."/>
            <person name="Tapia R."/>
            <person name="Han C."/>
            <person name="Land M."/>
            <person name="Hauser L."/>
            <person name="Markowitz V."/>
            <person name="Cheng J.-F."/>
            <person name="Hugenholtz P."/>
            <person name="Woyke T."/>
            <person name="Wu D."/>
            <person name="Spring S."/>
            <person name="Schroeder M."/>
            <person name="Brambilla E."/>
            <person name="Klenk H.-P."/>
            <person name="Eisen J.A."/>
        </authorList>
    </citation>
    <scope>NUCLEOTIDE SEQUENCE [LARGE SCALE GENOMIC DNA]</scope>
    <source>
        <strain evidence="5">DSM 8271 / FlGlyR</strain>
    </source>
</reference>
<reference evidence="4 5" key="1">
    <citation type="journal article" date="2011" name="Stand. Genomic Sci.">
        <title>Complete genome sequence of Syntrophobotulus glycolicus type strain (FlGlyR).</title>
        <authorList>
            <person name="Han C."/>
            <person name="Mwirichia R."/>
            <person name="Chertkov O."/>
            <person name="Held B."/>
            <person name="Lapidus A."/>
            <person name="Nolan M."/>
            <person name="Lucas S."/>
            <person name="Hammon N."/>
            <person name="Deshpande S."/>
            <person name="Cheng J.F."/>
            <person name="Tapia R."/>
            <person name="Goodwin L."/>
            <person name="Pitluck S."/>
            <person name="Huntemann M."/>
            <person name="Liolios K."/>
            <person name="Ivanova N."/>
            <person name="Pagani I."/>
            <person name="Mavromatis K."/>
            <person name="Ovchinikova G."/>
            <person name="Pati A."/>
            <person name="Chen A."/>
            <person name="Palaniappan K."/>
            <person name="Land M."/>
            <person name="Hauser L."/>
            <person name="Brambilla E.M."/>
            <person name="Rohde M."/>
            <person name="Spring S."/>
            <person name="Sikorski J."/>
            <person name="Goker M."/>
            <person name="Woyke T."/>
            <person name="Bristow J."/>
            <person name="Eisen J.A."/>
            <person name="Markowitz V."/>
            <person name="Hugenholtz P."/>
            <person name="Kyrpides N.C."/>
            <person name="Klenk H.P."/>
            <person name="Detter J.C."/>
        </authorList>
    </citation>
    <scope>NUCLEOTIDE SEQUENCE [LARGE SCALE GENOMIC DNA]</scope>
    <source>
        <strain evidence="5">DSM 8271 / FlGlyR</strain>
    </source>
</reference>
<evidence type="ECO:0000313" key="4">
    <source>
        <dbReference type="EMBL" id="ADY57268.1"/>
    </source>
</evidence>
<organism evidence="4 5">
    <name type="scientific">Syntrophobotulus glycolicus (strain DSM 8271 / FlGlyR)</name>
    <dbReference type="NCBI Taxonomy" id="645991"/>
    <lineage>
        <taxon>Bacteria</taxon>
        <taxon>Bacillati</taxon>
        <taxon>Bacillota</taxon>
        <taxon>Clostridia</taxon>
        <taxon>Eubacteriales</taxon>
        <taxon>Desulfitobacteriaceae</taxon>
        <taxon>Syntrophobotulus</taxon>
    </lineage>
</organism>
<dbReference type="GO" id="GO:0047360">
    <property type="term" value="F:undecaprenyl-phosphate galactose phosphotransferase activity"/>
    <property type="evidence" value="ECO:0007669"/>
    <property type="project" value="UniProtKB-EC"/>
</dbReference>
<evidence type="ECO:0000256" key="2">
    <source>
        <dbReference type="SAM" id="Phobius"/>
    </source>
</evidence>
<sequence length="208" mass="23478">MELMNLLAKRLLDLAVSLPLLIIVSPLWLLIVVWIRAGSPGTALFRQTRVGIKGRPFTIYKFRTMVNNADEVMKQKIALLKREGKFDPEDFVFQEKDDPRITGCGKFLRKTSLDELPQLLNILNGTMSLVGPRPEVPEIAEEYTPEQRERLAMPPGVTGLAQVSGRSGLTLSETLVYDLEYVRTWSLGLDLRILWKTVFVVCAGKDAY</sequence>
<proteinExistence type="inferred from homology"/>
<dbReference type="Proteomes" id="UP000007488">
    <property type="component" value="Chromosome"/>
</dbReference>
<gene>
    <name evidence="4" type="ordered locus">Sgly_2999</name>
</gene>
<dbReference type="Pfam" id="PF02397">
    <property type="entry name" value="Bac_transf"/>
    <property type="match status" value="1"/>
</dbReference>
<dbReference type="AlphaFoldDB" id="F0SZU7"/>
<accession>F0SZU7</accession>
<dbReference type="RefSeq" id="WP_013626040.1">
    <property type="nucleotide sequence ID" value="NC_015172.1"/>
</dbReference>
<dbReference type="InterPro" id="IPR003362">
    <property type="entry name" value="Bact_transf"/>
</dbReference>
<evidence type="ECO:0000313" key="5">
    <source>
        <dbReference type="Proteomes" id="UP000007488"/>
    </source>
</evidence>
<dbReference type="eggNOG" id="COG2148">
    <property type="taxonomic scope" value="Bacteria"/>
</dbReference>
<dbReference type="HOGENOM" id="CLU_024920_1_4_9"/>
<keyword evidence="2" id="KW-0472">Membrane</keyword>
<dbReference type="EMBL" id="CP002547">
    <property type="protein sequence ID" value="ADY57268.1"/>
    <property type="molecule type" value="Genomic_DNA"/>
</dbReference>
<dbReference type="STRING" id="645991.Sgly_2999"/>
<evidence type="ECO:0000256" key="1">
    <source>
        <dbReference type="ARBA" id="ARBA00006464"/>
    </source>
</evidence>
<keyword evidence="2" id="KW-1133">Transmembrane helix</keyword>
<evidence type="ECO:0000259" key="3">
    <source>
        <dbReference type="Pfam" id="PF02397"/>
    </source>
</evidence>
<dbReference type="PANTHER" id="PTHR30576:SF0">
    <property type="entry name" value="UNDECAPRENYL-PHOSPHATE N-ACETYLGALACTOSAMINYL 1-PHOSPHATE TRANSFERASE-RELATED"/>
    <property type="match status" value="1"/>
</dbReference>
<dbReference type="PANTHER" id="PTHR30576">
    <property type="entry name" value="COLANIC BIOSYNTHESIS UDP-GLUCOSE LIPID CARRIER TRANSFERASE"/>
    <property type="match status" value="1"/>
</dbReference>
<keyword evidence="4" id="KW-0808">Transferase</keyword>
<dbReference type="EC" id="2.7.8.6" evidence="4"/>
<keyword evidence="2" id="KW-0812">Transmembrane</keyword>
<comment type="similarity">
    <text evidence="1">Belongs to the bacterial sugar transferase family.</text>
</comment>